<evidence type="ECO:0000256" key="4">
    <source>
        <dbReference type="ARBA" id="ARBA00023163"/>
    </source>
</evidence>
<comment type="caution">
    <text evidence="6">The sequence shown here is derived from an EMBL/GenBank/DDBJ whole genome shotgun (WGS) entry which is preliminary data.</text>
</comment>
<dbReference type="InterPro" id="IPR036388">
    <property type="entry name" value="WH-like_DNA-bd_sf"/>
</dbReference>
<dbReference type="PROSITE" id="PS50931">
    <property type="entry name" value="HTH_LYSR"/>
    <property type="match status" value="1"/>
</dbReference>
<dbReference type="SUPFAM" id="SSF53850">
    <property type="entry name" value="Periplasmic binding protein-like II"/>
    <property type="match status" value="1"/>
</dbReference>
<dbReference type="RefSeq" id="WP_408154231.1">
    <property type="nucleotide sequence ID" value="NZ_JAQQFM010000001.1"/>
</dbReference>
<comment type="similarity">
    <text evidence="1">Belongs to the LysR transcriptional regulatory family.</text>
</comment>
<dbReference type="CDD" id="cd05466">
    <property type="entry name" value="PBP2_LTTR_substrate"/>
    <property type="match status" value="1"/>
</dbReference>
<accession>A0ABW9A3Z0</accession>
<dbReference type="Gene3D" id="3.40.190.290">
    <property type="match status" value="1"/>
</dbReference>
<keyword evidence="7" id="KW-1185">Reference proteome</keyword>
<evidence type="ECO:0000256" key="2">
    <source>
        <dbReference type="ARBA" id="ARBA00023015"/>
    </source>
</evidence>
<organism evidence="6 7">
    <name type="scientific">Herbaspirillum lusitanum</name>
    <dbReference type="NCBI Taxonomy" id="213312"/>
    <lineage>
        <taxon>Bacteria</taxon>
        <taxon>Pseudomonadati</taxon>
        <taxon>Pseudomonadota</taxon>
        <taxon>Betaproteobacteria</taxon>
        <taxon>Burkholderiales</taxon>
        <taxon>Oxalobacteraceae</taxon>
        <taxon>Herbaspirillum</taxon>
    </lineage>
</organism>
<keyword evidence="4" id="KW-0804">Transcription</keyword>
<dbReference type="PANTHER" id="PTHR30126">
    <property type="entry name" value="HTH-TYPE TRANSCRIPTIONAL REGULATOR"/>
    <property type="match status" value="1"/>
</dbReference>
<dbReference type="Pfam" id="PF03466">
    <property type="entry name" value="LysR_substrate"/>
    <property type="match status" value="1"/>
</dbReference>
<dbReference type="InterPro" id="IPR005119">
    <property type="entry name" value="LysR_subst-bd"/>
</dbReference>
<dbReference type="SUPFAM" id="SSF46785">
    <property type="entry name" value="Winged helix' DNA-binding domain"/>
    <property type="match status" value="1"/>
</dbReference>
<gene>
    <name evidence="6" type="ORF">PQR62_01965</name>
</gene>
<evidence type="ECO:0000256" key="3">
    <source>
        <dbReference type="ARBA" id="ARBA00023125"/>
    </source>
</evidence>
<proteinExistence type="inferred from homology"/>
<evidence type="ECO:0000259" key="5">
    <source>
        <dbReference type="PROSITE" id="PS50931"/>
    </source>
</evidence>
<dbReference type="InterPro" id="IPR036390">
    <property type="entry name" value="WH_DNA-bd_sf"/>
</dbReference>
<dbReference type="InterPro" id="IPR000847">
    <property type="entry name" value="LysR_HTH_N"/>
</dbReference>
<keyword evidence="2" id="KW-0805">Transcription regulation</keyword>
<dbReference type="Proteomes" id="UP001629246">
    <property type="component" value="Unassembled WGS sequence"/>
</dbReference>
<dbReference type="Gene3D" id="1.10.10.10">
    <property type="entry name" value="Winged helix-like DNA-binding domain superfamily/Winged helix DNA-binding domain"/>
    <property type="match status" value="1"/>
</dbReference>
<name>A0ABW9A3Z0_9BURK</name>
<keyword evidence="3" id="KW-0238">DNA-binding</keyword>
<evidence type="ECO:0000313" key="7">
    <source>
        <dbReference type="Proteomes" id="UP001629246"/>
    </source>
</evidence>
<sequence>MTPSQLRAFLAVARHRGFSAAARALGVSQPTLTTQVQALERDHNVELFYRRGRRLDLSETAQRLLPIAQNIAELELDALNLLVNSGALHVGHLRIGAVGPFHVIEMVDAYRAKYPKVELSIKLGNSAQSLADLENYVTDVAVLATFSDDVRFVSVPYAAHAVVLFAHVGHPFARRQSIRLEELAGQPMLMREQGSTTRLALEKALQAAGVRPQIVMEIGSREALREAVARGLGLGTVSQDEFIPDPRIRMVRIEGDPVSTHTYVYCLSERRSARLVGSFMEITEQASATAALRP</sequence>
<dbReference type="EMBL" id="JAQQFM010000001">
    <property type="protein sequence ID" value="MFL9923014.1"/>
    <property type="molecule type" value="Genomic_DNA"/>
</dbReference>
<dbReference type="PRINTS" id="PR00039">
    <property type="entry name" value="HTHLYSR"/>
</dbReference>
<reference evidence="6 7" key="1">
    <citation type="journal article" date="2024" name="Chem. Sci.">
        <title>Discovery of megapolipeptins by genome mining of a Burkholderiales bacteria collection.</title>
        <authorList>
            <person name="Paulo B.S."/>
            <person name="Recchia M.J.J."/>
            <person name="Lee S."/>
            <person name="Fergusson C.H."/>
            <person name="Romanowski S.B."/>
            <person name="Hernandez A."/>
            <person name="Krull N."/>
            <person name="Liu D.Y."/>
            <person name="Cavanagh H."/>
            <person name="Bos A."/>
            <person name="Gray C.A."/>
            <person name="Murphy B.T."/>
            <person name="Linington R.G."/>
            <person name="Eustaquio A.S."/>
        </authorList>
    </citation>
    <scope>NUCLEOTIDE SEQUENCE [LARGE SCALE GENOMIC DNA]</scope>
    <source>
        <strain evidence="6 7">RL21-008-BIB-A</strain>
    </source>
</reference>
<evidence type="ECO:0000313" key="6">
    <source>
        <dbReference type="EMBL" id="MFL9923014.1"/>
    </source>
</evidence>
<feature type="domain" description="HTH lysR-type" evidence="5">
    <location>
        <begin position="1"/>
        <end position="58"/>
    </location>
</feature>
<dbReference type="Pfam" id="PF00126">
    <property type="entry name" value="HTH_1"/>
    <property type="match status" value="1"/>
</dbReference>
<protein>
    <submittedName>
        <fullName evidence="6">LysR substrate-binding domain-containing protein</fullName>
    </submittedName>
</protein>
<evidence type="ECO:0000256" key="1">
    <source>
        <dbReference type="ARBA" id="ARBA00009437"/>
    </source>
</evidence>
<dbReference type="PANTHER" id="PTHR30126:SF94">
    <property type="entry name" value="LYSR FAMILY TRANSCRIPTIONAL REGULATOR"/>
    <property type="match status" value="1"/>
</dbReference>